<proteinExistence type="predicted"/>
<sequence length="74" mass="8376">MAVTNSRDIGMLQQRIRYEYNSKNYPTGSAEKREAGSRSLEKGWTLRRGKKDGRKKGSKNDKGWKGFVVSLGPN</sequence>
<feature type="compositionally biased region" description="Basic and acidic residues" evidence="1">
    <location>
        <begin position="30"/>
        <end position="41"/>
    </location>
</feature>
<organism evidence="2 3">
    <name type="scientific">[Emmonsia] crescens</name>
    <dbReference type="NCBI Taxonomy" id="73230"/>
    <lineage>
        <taxon>Eukaryota</taxon>
        <taxon>Fungi</taxon>
        <taxon>Dikarya</taxon>
        <taxon>Ascomycota</taxon>
        <taxon>Pezizomycotina</taxon>
        <taxon>Eurotiomycetes</taxon>
        <taxon>Eurotiomycetidae</taxon>
        <taxon>Onygenales</taxon>
        <taxon>Ajellomycetaceae</taxon>
        <taxon>Emergomyces</taxon>
    </lineage>
</organism>
<evidence type="ECO:0000313" key="3">
    <source>
        <dbReference type="Proteomes" id="UP000034164"/>
    </source>
</evidence>
<evidence type="ECO:0000256" key="1">
    <source>
        <dbReference type="SAM" id="MobiDB-lite"/>
    </source>
</evidence>
<protein>
    <submittedName>
        <fullName evidence="2">Uncharacterized protein</fullName>
    </submittedName>
</protein>
<accession>A0A0G2HQ65</accession>
<dbReference type="VEuPathDB" id="FungiDB:EMCG_05052"/>
<comment type="caution">
    <text evidence="2">The sequence shown here is derived from an EMBL/GenBank/DDBJ whole genome shotgun (WGS) entry which is preliminary data.</text>
</comment>
<dbReference type="AlphaFoldDB" id="A0A0G2HQ65"/>
<feature type="compositionally biased region" description="Basic residues" evidence="1">
    <location>
        <begin position="45"/>
        <end position="57"/>
    </location>
</feature>
<name>A0A0G2HQ65_9EURO</name>
<dbReference type="EMBL" id="LCZI01001576">
    <property type="protein sequence ID" value="KKZ60242.1"/>
    <property type="molecule type" value="Genomic_DNA"/>
</dbReference>
<reference evidence="3" key="1">
    <citation type="journal article" date="2015" name="PLoS Genet.">
        <title>The dynamic genome and transcriptome of the human fungal pathogen Blastomyces and close relative Emmonsia.</title>
        <authorList>
            <person name="Munoz J.F."/>
            <person name="Gauthier G.M."/>
            <person name="Desjardins C.A."/>
            <person name="Gallo J.E."/>
            <person name="Holder J."/>
            <person name="Sullivan T.D."/>
            <person name="Marty A.J."/>
            <person name="Carmen J.C."/>
            <person name="Chen Z."/>
            <person name="Ding L."/>
            <person name="Gujja S."/>
            <person name="Magrini V."/>
            <person name="Misas E."/>
            <person name="Mitreva M."/>
            <person name="Priest M."/>
            <person name="Saif S."/>
            <person name="Whiston E.A."/>
            <person name="Young S."/>
            <person name="Zeng Q."/>
            <person name="Goldman W.E."/>
            <person name="Mardis E.R."/>
            <person name="Taylor J.W."/>
            <person name="McEwen J.G."/>
            <person name="Clay O.K."/>
            <person name="Klein B.S."/>
            <person name="Cuomo C.A."/>
        </authorList>
    </citation>
    <scope>NUCLEOTIDE SEQUENCE [LARGE SCALE GENOMIC DNA]</scope>
    <source>
        <strain evidence="3">UAMH 3008</strain>
    </source>
</reference>
<gene>
    <name evidence="2" type="ORF">EMCG_05052</name>
</gene>
<feature type="region of interest" description="Disordered" evidence="1">
    <location>
        <begin position="23"/>
        <end position="74"/>
    </location>
</feature>
<dbReference type="Proteomes" id="UP000034164">
    <property type="component" value="Unassembled WGS sequence"/>
</dbReference>
<evidence type="ECO:0000313" key="2">
    <source>
        <dbReference type="EMBL" id="KKZ60242.1"/>
    </source>
</evidence>